<feature type="transmembrane region" description="Helical" evidence="1">
    <location>
        <begin position="78"/>
        <end position="101"/>
    </location>
</feature>
<keyword evidence="1" id="KW-0812">Transmembrane</keyword>
<evidence type="ECO:0000313" key="3">
    <source>
        <dbReference type="Proteomes" id="UP001432322"/>
    </source>
</evidence>
<keyword evidence="3" id="KW-1185">Reference proteome</keyword>
<dbReference type="Proteomes" id="UP001432322">
    <property type="component" value="Unassembled WGS sequence"/>
</dbReference>
<feature type="transmembrane region" description="Helical" evidence="1">
    <location>
        <begin position="38"/>
        <end position="57"/>
    </location>
</feature>
<dbReference type="AlphaFoldDB" id="A0AAV5WJJ8"/>
<evidence type="ECO:0000313" key="2">
    <source>
        <dbReference type="EMBL" id="GMT32269.1"/>
    </source>
</evidence>
<protein>
    <recommendedName>
        <fullName evidence="4">Transmembrane protein</fullName>
    </recommendedName>
</protein>
<feature type="transmembrane region" description="Helical" evidence="1">
    <location>
        <begin position="126"/>
        <end position="147"/>
    </location>
</feature>
<gene>
    <name evidence="2" type="ORF">PFISCL1PPCAC_23566</name>
</gene>
<reference evidence="2" key="1">
    <citation type="submission" date="2023-10" db="EMBL/GenBank/DDBJ databases">
        <title>Genome assembly of Pristionchus species.</title>
        <authorList>
            <person name="Yoshida K."/>
            <person name="Sommer R.J."/>
        </authorList>
    </citation>
    <scope>NUCLEOTIDE SEQUENCE</scope>
    <source>
        <strain evidence="2">RS5133</strain>
    </source>
</reference>
<feature type="transmembrane region" description="Helical" evidence="1">
    <location>
        <begin position="12"/>
        <end position="32"/>
    </location>
</feature>
<keyword evidence="1" id="KW-1133">Transmembrane helix</keyword>
<feature type="non-terminal residue" evidence="2">
    <location>
        <position position="1"/>
    </location>
</feature>
<feature type="non-terminal residue" evidence="2">
    <location>
        <position position="206"/>
    </location>
</feature>
<keyword evidence="1" id="KW-0472">Membrane</keyword>
<name>A0AAV5WJJ8_9BILA</name>
<sequence length="206" mass="22520">VHSHFLTTLVHFLTQLVHLGIAIFFTTQWHLITSDCPPIGHIVTSVFGALTAIYAALSTAKGYALLTHFCDEPWPKKTLSILSMVTSSFSAVLACGSLILLEVEVSNNSQFCGITTNKMPLHPSRIFLIISALLNIIIFSVSLFLHWRQSRVEACDRGISPLSPSALSSIHPSAPPLSNPSTVATRLDPTARLHSPDYFIMDKPSK</sequence>
<comment type="caution">
    <text evidence="2">The sequence shown here is derived from an EMBL/GenBank/DDBJ whole genome shotgun (WGS) entry which is preliminary data.</text>
</comment>
<accession>A0AAV5WJJ8</accession>
<proteinExistence type="predicted"/>
<evidence type="ECO:0008006" key="4">
    <source>
        <dbReference type="Google" id="ProtNLM"/>
    </source>
</evidence>
<organism evidence="2 3">
    <name type="scientific">Pristionchus fissidentatus</name>
    <dbReference type="NCBI Taxonomy" id="1538716"/>
    <lineage>
        <taxon>Eukaryota</taxon>
        <taxon>Metazoa</taxon>
        <taxon>Ecdysozoa</taxon>
        <taxon>Nematoda</taxon>
        <taxon>Chromadorea</taxon>
        <taxon>Rhabditida</taxon>
        <taxon>Rhabditina</taxon>
        <taxon>Diplogasteromorpha</taxon>
        <taxon>Diplogasteroidea</taxon>
        <taxon>Neodiplogasteridae</taxon>
        <taxon>Pristionchus</taxon>
    </lineage>
</organism>
<dbReference type="EMBL" id="BTSY01000006">
    <property type="protein sequence ID" value="GMT32269.1"/>
    <property type="molecule type" value="Genomic_DNA"/>
</dbReference>
<evidence type="ECO:0000256" key="1">
    <source>
        <dbReference type="SAM" id="Phobius"/>
    </source>
</evidence>